<gene>
    <name evidence="2" type="ORF">M441DRAFT_91003</name>
</gene>
<evidence type="ECO:0000313" key="3">
    <source>
        <dbReference type="Proteomes" id="UP000240493"/>
    </source>
</evidence>
<dbReference type="EMBL" id="KZ679264">
    <property type="protein sequence ID" value="PTB39572.1"/>
    <property type="molecule type" value="Genomic_DNA"/>
</dbReference>
<keyword evidence="3" id="KW-1185">Reference proteome</keyword>
<evidence type="ECO:0008006" key="4">
    <source>
        <dbReference type="Google" id="ProtNLM"/>
    </source>
</evidence>
<dbReference type="Proteomes" id="UP000240493">
    <property type="component" value="Unassembled WGS sequence"/>
</dbReference>
<keyword evidence="1" id="KW-0732">Signal</keyword>
<accession>A0A2T3Z446</accession>
<feature type="chain" id="PRO_5015678145" description="Secreted protein" evidence="1">
    <location>
        <begin position="19"/>
        <end position="131"/>
    </location>
</feature>
<proteinExistence type="predicted"/>
<reference evidence="2 3" key="1">
    <citation type="submission" date="2016-07" db="EMBL/GenBank/DDBJ databases">
        <title>Multiple horizontal gene transfer events from other fungi enriched the ability of initially mycotrophic Trichoderma (Ascomycota) to feed on dead plant biomass.</title>
        <authorList>
            <consortium name="DOE Joint Genome Institute"/>
            <person name="Aerts A."/>
            <person name="Atanasova L."/>
            <person name="Chenthamara K."/>
            <person name="Zhang J."/>
            <person name="Grujic M."/>
            <person name="Henrissat B."/>
            <person name="Kuo A."/>
            <person name="Salamov A."/>
            <person name="Lipzen A."/>
            <person name="Labutti K."/>
            <person name="Barry K."/>
            <person name="Miao Y."/>
            <person name="Rahimi M.J."/>
            <person name="Shen Q."/>
            <person name="Grigoriev I.V."/>
            <person name="Kubicek C.P."/>
            <person name="Druzhinina I.S."/>
        </authorList>
    </citation>
    <scope>NUCLEOTIDE SEQUENCE [LARGE SCALE GENOMIC DNA]</scope>
    <source>
        <strain evidence="2 3">CBS 433.97</strain>
    </source>
</reference>
<organism evidence="2 3">
    <name type="scientific">Trichoderma asperellum (strain ATCC 204424 / CBS 433.97 / NBRC 101777)</name>
    <dbReference type="NCBI Taxonomy" id="1042311"/>
    <lineage>
        <taxon>Eukaryota</taxon>
        <taxon>Fungi</taxon>
        <taxon>Dikarya</taxon>
        <taxon>Ascomycota</taxon>
        <taxon>Pezizomycotina</taxon>
        <taxon>Sordariomycetes</taxon>
        <taxon>Hypocreomycetidae</taxon>
        <taxon>Hypocreales</taxon>
        <taxon>Hypocreaceae</taxon>
        <taxon>Trichoderma</taxon>
    </lineage>
</organism>
<sequence>MAGLILVPAALFCFFSSAALMKLRSKRTLARIAEGGRLRERETPGIATNTTLVPSGLLEMQQAMLRIRSHVCAARGHGSPVLRVGLWHEDTAQHQRSMADRITARRTQHQRLRAACCSYMMLFDVAAWLIT</sequence>
<evidence type="ECO:0000256" key="1">
    <source>
        <dbReference type="SAM" id="SignalP"/>
    </source>
</evidence>
<dbReference type="AlphaFoldDB" id="A0A2T3Z446"/>
<protein>
    <recommendedName>
        <fullName evidence="4">Secreted protein</fullName>
    </recommendedName>
</protein>
<evidence type="ECO:0000313" key="2">
    <source>
        <dbReference type="EMBL" id="PTB39572.1"/>
    </source>
</evidence>
<feature type="signal peptide" evidence="1">
    <location>
        <begin position="1"/>
        <end position="18"/>
    </location>
</feature>
<name>A0A2T3Z446_TRIA4</name>